<proteinExistence type="predicted"/>
<reference evidence="1" key="1">
    <citation type="submission" date="2015-09" db="EMBL/GenBank/DDBJ databases">
        <title>Draft Genome Sequences of Two Novel Amoeba-resistant Intranuclear Bacteria, Candidatus Berkiella cookevillensis and Candidatus Berkiella aquae.</title>
        <authorList>
            <person name="Mehari Y.T."/>
            <person name="Arivett B.A."/>
            <person name="Farone A.L."/>
            <person name="Gunderson J.H."/>
            <person name="Farone M.B."/>
        </authorList>
    </citation>
    <scope>NUCLEOTIDE SEQUENCE [LARGE SCALE GENOMIC DNA]</scope>
    <source>
        <strain evidence="1">CC99</strain>
    </source>
</reference>
<dbReference type="STRING" id="437022.CC99x_01514"/>
<dbReference type="AlphaFoldDB" id="A0A0Q9YRN6"/>
<evidence type="ECO:0000313" key="3">
    <source>
        <dbReference type="Proteomes" id="UP000051494"/>
    </source>
</evidence>
<protein>
    <submittedName>
        <fullName evidence="2">DUF924 domain-containing protein</fullName>
    </submittedName>
</protein>
<sequence>MDEILNFWFDYEHEKAPIYNRKIWWVKDQKVDNILREKFGLLREKAIKGELDDCLELPKGTLAYIILIDQFSRNLFRDTPKMFEYDALALSAAKRALKQGLDKTLTLTERVFMYLPLEHSENMNDQNESVALFEQLLNETPEQYKSIAALFLNYARDHRLIIEKFQRFPHRNKTLSRESTSAEIEFLASHPGY</sequence>
<dbReference type="OrthoDB" id="7593450at2"/>
<organism evidence="1">
    <name type="scientific">Candidatus Berkiella cookevillensis</name>
    <dbReference type="NCBI Taxonomy" id="437022"/>
    <lineage>
        <taxon>Bacteria</taxon>
        <taxon>Pseudomonadati</taxon>
        <taxon>Pseudomonadota</taxon>
        <taxon>Gammaproteobacteria</taxon>
        <taxon>Candidatus Berkiellales</taxon>
        <taxon>Candidatus Berkiellaceae</taxon>
        <taxon>Candidatus Berkiella</taxon>
    </lineage>
</organism>
<dbReference type="Gene3D" id="1.25.40.10">
    <property type="entry name" value="Tetratricopeptide repeat domain"/>
    <property type="match status" value="1"/>
</dbReference>
<dbReference type="Proteomes" id="UP000051494">
    <property type="component" value="Unassembled WGS sequence"/>
</dbReference>
<reference evidence="2" key="3">
    <citation type="submission" date="2021-06" db="EMBL/GenBank/DDBJ databases">
        <title>Genomic Description and Analysis of Intracellular Bacteria, Candidatus Berkiella cookevillensis and Candidatus Berkiella aquae.</title>
        <authorList>
            <person name="Kidane D.T."/>
            <person name="Mehari Y.T."/>
            <person name="Rice F.C."/>
            <person name="Arivett B.A."/>
            <person name="Farone A.L."/>
            <person name="Berk S.G."/>
            <person name="Farone M.B."/>
        </authorList>
    </citation>
    <scope>NUCLEOTIDE SEQUENCE</scope>
    <source>
        <strain evidence="2">CC99</strain>
    </source>
</reference>
<dbReference type="SUPFAM" id="SSF48452">
    <property type="entry name" value="TPR-like"/>
    <property type="match status" value="1"/>
</dbReference>
<dbReference type="Gene3D" id="1.20.58.320">
    <property type="entry name" value="TPR-like"/>
    <property type="match status" value="1"/>
</dbReference>
<keyword evidence="3" id="KW-1185">Reference proteome</keyword>
<dbReference type="RefSeq" id="WP_057624605.1">
    <property type="nucleotide sequence ID" value="NZ_LKHV02000001.1"/>
</dbReference>
<dbReference type="Pfam" id="PF06041">
    <property type="entry name" value="DUF924"/>
    <property type="match status" value="1"/>
</dbReference>
<dbReference type="EMBL" id="LKHV01000006">
    <property type="protein sequence ID" value="KRG18627.1"/>
    <property type="molecule type" value="Genomic_DNA"/>
</dbReference>
<dbReference type="InterPro" id="IPR011990">
    <property type="entry name" value="TPR-like_helical_dom_sf"/>
</dbReference>
<comment type="caution">
    <text evidence="1">The sequence shown here is derived from an EMBL/GenBank/DDBJ whole genome shotgun (WGS) entry which is preliminary data.</text>
</comment>
<name>A0A0Q9YRN6_9GAMM</name>
<reference evidence="2" key="2">
    <citation type="journal article" date="2016" name="Genome Announc.">
        <title>Draft Genome Sequences of Two Novel Amoeba-Resistant Intranuclear Bacteria, 'Candidatus Berkiella cookevillensis' and 'Candidatus Berkiella aquae'.</title>
        <authorList>
            <person name="Mehari Y.T."/>
            <person name="Arivett B.A."/>
            <person name="Farone A.L."/>
            <person name="Gunderson J.H."/>
            <person name="Farone M.B."/>
        </authorList>
    </citation>
    <scope>NUCLEOTIDE SEQUENCE</scope>
    <source>
        <strain evidence="2">CC99</strain>
    </source>
</reference>
<accession>A0A0Q9YRN6</accession>
<dbReference type="PATRIC" id="fig|1590042.3.peg.1538"/>
<evidence type="ECO:0000313" key="2">
    <source>
        <dbReference type="EMBL" id="MCS5707796.1"/>
    </source>
</evidence>
<evidence type="ECO:0000313" key="1">
    <source>
        <dbReference type="EMBL" id="KRG18627.1"/>
    </source>
</evidence>
<gene>
    <name evidence="2" type="ORF">CC99x_002645</name>
    <name evidence="1" type="ORF">CC99x_01514</name>
</gene>
<dbReference type="InterPro" id="IPR010323">
    <property type="entry name" value="DUF924"/>
</dbReference>
<dbReference type="EMBL" id="LKHV02000001">
    <property type="protein sequence ID" value="MCS5707796.1"/>
    <property type="molecule type" value="Genomic_DNA"/>
</dbReference>